<dbReference type="InterPro" id="IPR007497">
    <property type="entry name" value="SIMPL/DUF541"/>
</dbReference>
<dbReference type="PANTHER" id="PTHR34387">
    <property type="entry name" value="SLR1258 PROTEIN"/>
    <property type="match status" value="1"/>
</dbReference>
<proteinExistence type="predicted"/>
<evidence type="ECO:0000313" key="3">
    <source>
        <dbReference type="Proteomes" id="UP000570514"/>
    </source>
</evidence>
<gene>
    <name evidence="2" type="ORF">FHS83_001330</name>
</gene>
<dbReference type="GO" id="GO:0006974">
    <property type="term" value="P:DNA damage response"/>
    <property type="evidence" value="ECO:0007669"/>
    <property type="project" value="TreeGrafter"/>
</dbReference>
<dbReference type="Gene3D" id="3.30.70.2970">
    <property type="entry name" value="Protein of unknown function (DUF541), domain 2"/>
    <property type="match status" value="1"/>
</dbReference>
<dbReference type="Gene3D" id="3.30.110.170">
    <property type="entry name" value="Protein of unknown function (DUF541), domain 1"/>
    <property type="match status" value="1"/>
</dbReference>
<reference evidence="2 3" key="1">
    <citation type="submission" date="2020-03" db="EMBL/GenBank/DDBJ databases">
        <title>Genomic Encyclopedia of Type Strains, Phase IV (KMG-IV): sequencing the most valuable type-strain genomes for metagenomic binning, comparative biology and taxonomic classification.</title>
        <authorList>
            <person name="Goeker M."/>
        </authorList>
    </citation>
    <scope>NUCLEOTIDE SEQUENCE [LARGE SCALE GENOMIC DNA]</scope>
    <source>
        <strain evidence="2 3">DSM 19867</strain>
    </source>
</reference>
<dbReference type="RefSeq" id="WP_167082093.1">
    <property type="nucleotide sequence ID" value="NZ_BAAADC010000001.1"/>
</dbReference>
<feature type="chain" id="PRO_5032634646" description="SIMPL domain-containing protein" evidence="1">
    <location>
        <begin position="23"/>
        <end position="235"/>
    </location>
</feature>
<sequence>MTKSTAFVIAGTAIFLGNFALAADLAPPRTLIVTGTGQAKAAPDEANFSAGVVAQGVSAREALAANSKAMNAVIASLKHQGVPDKAIQTANISLNPQYTPCKPNVACTPKISGYEVSNTVMVTTGIDKAGPVLDALVASGANQIGGISFAIHDPKPLLSEARTEAVKDAMDRAQTIAKAAGITLGSILSINEGGSYVPQPMFKAAAMRAMAQEAMPVAGGEETLSANVSITFEIK</sequence>
<accession>A0A846MY85</accession>
<protein>
    <recommendedName>
        <fullName evidence="4">SIMPL domain-containing protein</fullName>
    </recommendedName>
</protein>
<feature type="signal peptide" evidence="1">
    <location>
        <begin position="1"/>
        <end position="22"/>
    </location>
</feature>
<keyword evidence="3" id="KW-1185">Reference proteome</keyword>
<dbReference type="EMBL" id="JAASRM010000001">
    <property type="protein sequence ID" value="NIK88012.1"/>
    <property type="molecule type" value="Genomic_DNA"/>
</dbReference>
<evidence type="ECO:0000313" key="2">
    <source>
        <dbReference type="EMBL" id="NIK88012.1"/>
    </source>
</evidence>
<dbReference type="Proteomes" id="UP000570514">
    <property type="component" value="Unassembled WGS sequence"/>
</dbReference>
<dbReference type="InterPro" id="IPR052022">
    <property type="entry name" value="26kDa_periplasmic_antigen"/>
</dbReference>
<organism evidence="2 3">
    <name type="scientific">Rhizomicrobium palustre</name>
    <dbReference type="NCBI Taxonomy" id="189966"/>
    <lineage>
        <taxon>Bacteria</taxon>
        <taxon>Pseudomonadati</taxon>
        <taxon>Pseudomonadota</taxon>
        <taxon>Alphaproteobacteria</taxon>
        <taxon>Micropepsales</taxon>
        <taxon>Micropepsaceae</taxon>
        <taxon>Rhizomicrobium</taxon>
    </lineage>
</organism>
<dbReference type="Pfam" id="PF04402">
    <property type="entry name" value="SIMPL"/>
    <property type="match status" value="1"/>
</dbReference>
<evidence type="ECO:0008006" key="4">
    <source>
        <dbReference type="Google" id="ProtNLM"/>
    </source>
</evidence>
<dbReference type="AlphaFoldDB" id="A0A846MY85"/>
<name>A0A846MY85_9PROT</name>
<keyword evidence="1" id="KW-0732">Signal</keyword>
<evidence type="ECO:0000256" key="1">
    <source>
        <dbReference type="SAM" id="SignalP"/>
    </source>
</evidence>
<comment type="caution">
    <text evidence="2">The sequence shown here is derived from an EMBL/GenBank/DDBJ whole genome shotgun (WGS) entry which is preliminary data.</text>
</comment>
<dbReference type="PANTHER" id="PTHR34387:SF2">
    <property type="entry name" value="SLR1258 PROTEIN"/>
    <property type="match status" value="1"/>
</dbReference>